<dbReference type="EMBL" id="QKNV01000061">
    <property type="protein sequence ID" value="PZA21871.1"/>
    <property type="molecule type" value="Genomic_DNA"/>
</dbReference>
<keyword evidence="4 6" id="KW-1133">Transmembrane helix</keyword>
<organism evidence="9 10">
    <name type="scientific">Modestobacter versicolor</name>
    <dbReference type="NCBI Taxonomy" id="429133"/>
    <lineage>
        <taxon>Bacteria</taxon>
        <taxon>Bacillati</taxon>
        <taxon>Actinomycetota</taxon>
        <taxon>Actinomycetes</taxon>
        <taxon>Geodermatophilales</taxon>
        <taxon>Geodermatophilaceae</taxon>
        <taxon>Modestobacter</taxon>
    </lineage>
</organism>
<evidence type="ECO:0000256" key="4">
    <source>
        <dbReference type="ARBA" id="ARBA00022989"/>
    </source>
</evidence>
<evidence type="ECO:0000256" key="2">
    <source>
        <dbReference type="ARBA" id="ARBA00022475"/>
    </source>
</evidence>
<dbReference type="Pfam" id="PF00482">
    <property type="entry name" value="T2SSF"/>
    <property type="match status" value="1"/>
</dbReference>
<sequence length="295" mass="31005">MPLIVWAAVAALVLPVAVGLPVAVSRAGRSNAVARQNLGRGLVTQVYEVGTLEARRTGAGAVLRTLTPETAARRIRHMIDVAGRPEGFTMTRLLWAKLVLAVAVLLVGGLLVAGSPGPLAVVAVLAAALGAYHLPEAALWGRGQERQQAIARELPDVLDQMTIAVEAGLGFETALARAATTGKGALAEELVRTVHDVAVGRPRRAAYEALATRTEVPELRRFVGAVNQADTYGVPIADVLRVQADEARVKRRQRAEEQAMKVPVKVVFPLVVCILPAILIVVVGPAVLGIIGVLG</sequence>
<proteinExistence type="predicted"/>
<evidence type="ECO:0000313" key="11">
    <source>
        <dbReference type="Proteomes" id="UP000580718"/>
    </source>
</evidence>
<dbReference type="GO" id="GO:0005886">
    <property type="term" value="C:plasma membrane"/>
    <property type="evidence" value="ECO:0007669"/>
    <property type="project" value="UniProtKB-SubCell"/>
</dbReference>
<feature type="domain" description="Type II secretion system protein GspF" evidence="7">
    <location>
        <begin position="158"/>
        <end position="283"/>
    </location>
</feature>
<dbReference type="Proteomes" id="UP000580718">
    <property type="component" value="Unassembled WGS sequence"/>
</dbReference>
<dbReference type="PANTHER" id="PTHR35007">
    <property type="entry name" value="INTEGRAL MEMBRANE PROTEIN-RELATED"/>
    <property type="match status" value="1"/>
</dbReference>
<evidence type="ECO:0000313" key="8">
    <source>
        <dbReference type="EMBL" id="MBB3676184.1"/>
    </source>
</evidence>
<dbReference type="Proteomes" id="UP000247602">
    <property type="component" value="Unassembled WGS sequence"/>
</dbReference>
<accession>A0A323VB61</accession>
<keyword evidence="10" id="KW-1185">Reference proteome</keyword>
<protein>
    <submittedName>
        <fullName evidence="8">Tight adherence protein C</fullName>
    </submittedName>
    <submittedName>
        <fullName evidence="9">Type II secretion system F family protein</fullName>
    </submittedName>
</protein>
<feature type="transmembrane region" description="Helical" evidence="6">
    <location>
        <begin position="94"/>
        <end position="112"/>
    </location>
</feature>
<evidence type="ECO:0000313" key="10">
    <source>
        <dbReference type="Proteomes" id="UP000247602"/>
    </source>
</evidence>
<dbReference type="RefSeq" id="WP_110551791.1">
    <property type="nucleotide sequence ID" value="NZ_JACIBU010000001.1"/>
</dbReference>
<name>A0A323VB61_9ACTN</name>
<dbReference type="OrthoDB" id="9810662at2"/>
<evidence type="ECO:0000313" key="9">
    <source>
        <dbReference type="EMBL" id="PZA21871.1"/>
    </source>
</evidence>
<evidence type="ECO:0000256" key="5">
    <source>
        <dbReference type="ARBA" id="ARBA00023136"/>
    </source>
</evidence>
<evidence type="ECO:0000259" key="7">
    <source>
        <dbReference type="Pfam" id="PF00482"/>
    </source>
</evidence>
<feature type="transmembrane region" description="Helical" evidence="6">
    <location>
        <begin position="119"/>
        <end position="135"/>
    </location>
</feature>
<feature type="transmembrane region" description="Helical" evidence="6">
    <location>
        <begin position="266"/>
        <end position="294"/>
    </location>
</feature>
<keyword evidence="3 6" id="KW-0812">Transmembrane</keyword>
<dbReference type="PANTHER" id="PTHR35007:SF2">
    <property type="entry name" value="PILUS ASSEMBLE PROTEIN"/>
    <property type="match status" value="1"/>
</dbReference>
<gene>
    <name evidence="9" type="ORF">DMO24_08020</name>
    <name evidence="8" type="ORF">FHX36_001919</name>
</gene>
<keyword evidence="2" id="KW-1003">Cell membrane</keyword>
<evidence type="ECO:0000256" key="3">
    <source>
        <dbReference type="ARBA" id="ARBA00022692"/>
    </source>
</evidence>
<comment type="caution">
    <text evidence="9">The sequence shown here is derived from an EMBL/GenBank/DDBJ whole genome shotgun (WGS) entry which is preliminary data.</text>
</comment>
<comment type="subcellular location">
    <subcellularLocation>
        <location evidence="1">Cell membrane</location>
        <topology evidence="1">Multi-pass membrane protein</topology>
    </subcellularLocation>
</comment>
<reference evidence="9 10" key="1">
    <citation type="submission" date="2018-06" db="EMBL/GenBank/DDBJ databases">
        <title>Draft genome sequence of Modestobacter versicolor CP153-2.</title>
        <authorList>
            <person name="Gundlapally S.R."/>
        </authorList>
    </citation>
    <scope>NUCLEOTIDE SEQUENCE [LARGE SCALE GENOMIC DNA]</scope>
    <source>
        <strain evidence="9 10">CP153-2</strain>
    </source>
</reference>
<reference evidence="8 11" key="2">
    <citation type="submission" date="2020-08" db="EMBL/GenBank/DDBJ databases">
        <title>Sequencing the genomes of 1000 actinobacteria strains.</title>
        <authorList>
            <person name="Klenk H.-P."/>
        </authorList>
    </citation>
    <scope>NUCLEOTIDE SEQUENCE [LARGE SCALE GENOMIC DNA]</scope>
    <source>
        <strain evidence="8 11">DSM 16678</strain>
    </source>
</reference>
<dbReference type="EMBL" id="JACIBU010000001">
    <property type="protein sequence ID" value="MBB3676184.1"/>
    <property type="molecule type" value="Genomic_DNA"/>
</dbReference>
<dbReference type="InterPro" id="IPR018076">
    <property type="entry name" value="T2SS_GspF_dom"/>
</dbReference>
<evidence type="ECO:0000256" key="1">
    <source>
        <dbReference type="ARBA" id="ARBA00004651"/>
    </source>
</evidence>
<keyword evidence="5 6" id="KW-0472">Membrane</keyword>
<evidence type="ECO:0000256" key="6">
    <source>
        <dbReference type="SAM" id="Phobius"/>
    </source>
</evidence>
<dbReference type="AlphaFoldDB" id="A0A323VB61"/>